<dbReference type="EMBL" id="BGPR01050532">
    <property type="protein sequence ID" value="GBO27522.1"/>
    <property type="molecule type" value="Genomic_DNA"/>
</dbReference>
<protein>
    <submittedName>
        <fullName evidence="2">Uncharacterized protein</fullName>
    </submittedName>
</protein>
<name>A0A4Y2VS63_ARAVE</name>
<organism evidence="2 3">
    <name type="scientific">Araneus ventricosus</name>
    <name type="common">Orbweaver spider</name>
    <name type="synonym">Epeira ventricosa</name>
    <dbReference type="NCBI Taxonomy" id="182803"/>
    <lineage>
        <taxon>Eukaryota</taxon>
        <taxon>Metazoa</taxon>
        <taxon>Ecdysozoa</taxon>
        <taxon>Arthropoda</taxon>
        <taxon>Chelicerata</taxon>
        <taxon>Arachnida</taxon>
        <taxon>Araneae</taxon>
        <taxon>Araneomorphae</taxon>
        <taxon>Entelegynae</taxon>
        <taxon>Araneoidea</taxon>
        <taxon>Araneidae</taxon>
        <taxon>Araneus</taxon>
    </lineage>
</organism>
<comment type="caution">
    <text evidence="2">The sequence shown here is derived from an EMBL/GenBank/DDBJ whole genome shotgun (WGS) entry which is preliminary data.</text>
</comment>
<dbReference type="Proteomes" id="UP000499080">
    <property type="component" value="Unassembled WGS sequence"/>
</dbReference>
<evidence type="ECO:0000313" key="2">
    <source>
        <dbReference type="EMBL" id="GBO27522.1"/>
    </source>
</evidence>
<feature type="non-terminal residue" evidence="2">
    <location>
        <position position="1"/>
    </location>
</feature>
<sequence length="85" mass="9761">QNTSKDPKTQHEEAHYRGDVTSLYFKNFLSEKGRGKTERTKVRERRREGRPSRGGPSLPPSIDPVMKRKMVTLGTPEKYAIDPSF</sequence>
<feature type="region of interest" description="Disordered" evidence="1">
    <location>
        <begin position="31"/>
        <end position="64"/>
    </location>
</feature>
<accession>A0A4Y2VS63</accession>
<gene>
    <name evidence="2" type="ORF">AVEN_129544_1</name>
</gene>
<dbReference type="AlphaFoldDB" id="A0A4Y2VS63"/>
<evidence type="ECO:0000313" key="3">
    <source>
        <dbReference type="Proteomes" id="UP000499080"/>
    </source>
</evidence>
<keyword evidence="3" id="KW-1185">Reference proteome</keyword>
<evidence type="ECO:0000256" key="1">
    <source>
        <dbReference type="SAM" id="MobiDB-lite"/>
    </source>
</evidence>
<reference evidence="2 3" key="1">
    <citation type="journal article" date="2019" name="Sci. Rep.">
        <title>Orb-weaving spider Araneus ventricosus genome elucidates the spidroin gene catalogue.</title>
        <authorList>
            <person name="Kono N."/>
            <person name="Nakamura H."/>
            <person name="Ohtoshi R."/>
            <person name="Moran D.A.P."/>
            <person name="Shinohara A."/>
            <person name="Yoshida Y."/>
            <person name="Fujiwara M."/>
            <person name="Mori M."/>
            <person name="Tomita M."/>
            <person name="Arakawa K."/>
        </authorList>
    </citation>
    <scope>NUCLEOTIDE SEQUENCE [LARGE SCALE GENOMIC DNA]</scope>
</reference>
<feature type="compositionally biased region" description="Basic and acidic residues" evidence="1">
    <location>
        <begin position="31"/>
        <end position="51"/>
    </location>
</feature>
<proteinExistence type="predicted"/>